<evidence type="ECO:0000256" key="4">
    <source>
        <dbReference type="ARBA" id="ARBA00023002"/>
    </source>
</evidence>
<evidence type="ECO:0000256" key="1">
    <source>
        <dbReference type="ARBA" id="ARBA00006442"/>
    </source>
</evidence>
<feature type="domain" description="Pyridine nucleotide-disulphide oxidoreductase N-terminal" evidence="5">
    <location>
        <begin position="1"/>
        <end position="68"/>
    </location>
</feature>
<dbReference type="GO" id="GO:0016651">
    <property type="term" value="F:oxidoreductase activity, acting on NAD(P)H"/>
    <property type="evidence" value="ECO:0007669"/>
    <property type="project" value="TreeGrafter"/>
</dbReference>
<reference evidence="7" key="2">
    <citation type="submission" date="2025-09" db="UniProtKB">
        <authorList>
            <consortium name="Ensembl"/>
        </authorList>
    </citation>
    <scope>IDENTIFICATION</scope>
</reference>
<reference evidence="7" key="1">
    <citation type="submission" date="2025-08" db="UniProtKB">
        <authorList>
            <consortium name="Ensembl"/>
        </authorList>
    </citation>
    <scope>IDENTIFICATION</scope>
</reference>
<dbReference type="Gene3D" id="3.30.390.30">
    <property type="match status" value="1"/>
</dbReference>
<keyword evidence="3" id="KW-0274">FAD</keyword>
<sequence>MEVAAYMINMASSITIIGSSELPYQKTLGPEIGKVTMMMLEERGVTFYMNDAVAEVQGENRRVKPISLSSNIQLTLPKSLIMSLYMRTNITDVYCAGDLTSFPLKMAKGQNVSIGHWQIAQAHGRIAALSMLQREVELNTVPFYWTVLLGRTIRYAGYGEGYTEMVLKGKFENMKFLALYLKNDEVVAAAGLNVEPAVSVVAESLAGGRAITKAEAE</sequence>
<keyword evidence="2" id="KW-0285">Flavoprotein</keyword>
<dbReference type="Gene3D" id="3.50.50.60">
    <property type="entry name" value="FAD/NAD(P)-binding domain"/>
    <property type="match status" value="2"/>
</dbReference>
<feature type="domain" description="Reductase C-terminal" evidence="6">
    <location>
        <begin position="144"/>
        <end position="215"/>
    </location>
</feature>
<dbReference type="PANTHER" id="PTHR43557">
    <property type="entry name" value="APOPTOSIS-INDUCING FACTOR 1"/>
    <property type="match status" value="1"/>
</dbReference>
<dbReference type="Proteomes" id="UP000472260">
    <property type="component" value="Unassembled WGS sequence"/>
</dbReference>
<evidence type="ECO:0000256" key="3">
    <source>
        <dbReference type="ARBA" id="ARBA00022827"/>
    </source>
</evidence>
<dbReference type="SUPFAM" id="SSF55424">
    <property type="entry name" value="FAD/NAD-linked reductases, dimerisation (C-terminal) domain"/>
    <property type="match status" value="1"/>
</dbReference>
<comment type="similarity">
    <text evidence="1">Belongs to the FAD-dependent oxidoreductase family.</text>
</comment>
<dbReference type="PANTHER" id="PTHR43557:SF9">
    <property type="entry name" value="APOPTOSIS-INDUCING FACTOR 3-LIKE"/>
    <property type="match status" value="1"/>
</dbReference>
<dbReference type="InterPro" id="IPR036188">
    <property type="entry name" value="FAD/NAD-bd_sf"/>
</dbReference>
<organism evidence="7 8">
    <name type="scientific">Sinocyclocheilus anshuiensis</name>
    <dbReference type="NCBI Taxonomy" id="1608454"/>
    <lineage>
        <taxon>Eukaryota</taxon>
        <taxon>Metazoa</taxon>
        <taxon>Chordata</taxon>
        <taxon>Craniata</taxon>
        <taxon>Vertebrata</taxon>
        <taxon>Euteleostomi</taxon>
        <taxon>Actinopterygii</taxon>
        <taxon>Neopterygii</taxon>
        <taxon>Teleostei</taxon>
        <taxon>Ostariophysi</taxon>
        <taxon>Cypriniformes</taxon>
        <taxon>Cyprinidae</taxon>
        <taxon>Cyprininae</taxon>
        <taxon>Sinocyclocheilus</taxon>
    </lineage>
</organism>
<dbReference type="InterPro" id="IPR050446">
    <property type="entry name" value="FAD-oxidoreductase/Apoptosis"/>
</dbReference>
<dbReference type="Ensembl" id="ENSSANT00000087619.1">
    <property type="protein sequence ID" value="ENSSANP00000082438.1"/>
    <property type="gene ID" value="ENSSANG00000040926.1"/>
</dbReference>
<evidence type="ECO:0000256" key="2">
    <source>
        <dbReference type="ARBA" id="ARBA00022630"/>
    </source>
</evidence>
<evidence type="ECO:0000259" key="6">
    <source>
        <dbReference type="Pfam" id="PF14759"/>
    </source>
</evidence>
<dbReference type="GO" id="GO:0005737">
    <property type="term" value="C:cytoplasm"/>
    <property type="evidence" value="ECO:0007669"/>
    <property type="project" value="TreeGrafter"/>
</dbReference>
<keyword evidence="8" id="KW-1185">Reference proteome</keyword>
<dbReference type="InterPro" id="IPR028202">
    <property type="entry name" value="Reductase_C"/>
</dbReference>
<dbReference type="Pfam" id="PF00070">
    <property type="entry name" value="Pyr_redox"/>
    <property type="match status" value="1"/>
</dbReference>
<evidence type="ECO:0000259" key="5">
    <source>
        <dbReference type="Pfam" id="PF00070"/>
    </source>
</evidence>
<dbReference type="InterPro" id="IPR039648">
    <property type="entry name" value="DHPH_N"/>
</dbReference>
<keyword evidence="4" id="KW-0560">Oxidoreductase</keyword>
<proteinExistence type="inferred from homology"/>
<evidence type="ECO:0000313" key="8">
    <source>
        <dbReference type="Proteomes" id="UP000472260"/>
    </source>
</evidence>
<dbReference type="SUPFAM" id="SSF51905">
    <property type="entry name" value="FAD/NAD(P)-binding domain"/>
    <property type="match status" value="1"/>
</dbReference>
<dbReference type="AlphaFoldDB" id="A0A671RGV5"/>
<name>A0A671RGV5_9TELE</name>
<dbReference type="Pfam" id="PF14759">
    <property type="entry name" value="Reductase_C"/>
    <property type="match status" value="1"/>
</dbReference>
<dbReference type="InterPro" id="IPR016156">
    <property type="entry name" value="FAD/NAD-linked_Rdtase_dimer_sf"/>
</dbReference>
<protein>
    <submittedName>
        <fullName evidence="7">Apoptosis inducing factor mitochondria associated 5</fullName>
    </submittedName>
</protein>
<accession>A0A671RGV5</accession>
<evidence type="ECO:0000313" key="7">
    <source>
        <dbReference type="Ensembl" id="ENSSANP00000082438.1"/>
    </source>
</evidence>